<dbReference type="Proteomes" id="UP000027345">
    <property type="component" value="Unassembled WGS sequence"/>
</dbReference>
<accession>A0A066U7N0</accession>
<dbReference type="CDD" id="cd02440">
    <property type="entry name" value="AdoMet_MTases"/>
    <property type="match status" value="1"/>
</dbReference>
<evidence type="ECO:0000259" key="2">
    <source>
        <dbReference type="Pfam" id="PF13649"/>
    </source>
</evidence>
<dbReference type="EMBL" id="JMQI01000045">
    <property type="protein sequence ID" value="KDN20193.1"/>
    <property type="molecule type" value="Genomic_DNA"/>
</dbReference>
<dbReference type="STRING" id="287986.DV20_21530"/>
<dbReference type="SUPFAM" id="SSF53335">
    <property type="entry name" value="S-adenosyl-L-methionine-dependent methyltransferases"/>
    <property type="match status" value="1"/>
</dbReference>
<keyword evidence="1" id="KW-0808">Transferase</keyword>
<proteinExistence type="predicted"/>
<evidence type="ECO:0000313" key="3">
    <source>
        <dbReference type="EMBL" id="KDN20193.1"/>
    </source>
</evidence>
<evidence type="ECO:0000313" key="4">
    <source>
        <dbReference type="Proteomes" id="UP000027345"/>
    </source>
</evidence>
<gene>
    <name evidence="3" type="ORF">DV20_21530</name>
</gene>
<dbReference type="InterPro" id="IPR029063">
    <property type="entry name" value="SAM-dependent_MTases_sf"/>
</dbReference>
<dbReference type="AlphaFoldDB" id="A0A066U7N0"/>
<name>A0A066U7N0_9PSEU</name>
<sequence>MSGEPGIVERPLARLGEQRALEAGTMTGQVHHWDGLHSARDVGTSRDGPSTLAKETARFLDARARVLELGCGAGSDAAYFAREGHEVLALDFSAVAIRRASRHYADSGVEFREADFSRPLDFPPGSFDLVYSRLSLHYFTDEVTRALVGELARVLVRNGRLVVLCRSVADPLWGRGVKIEEDMFRLDDHVRHFFSVGYLRELLAEGFTQAEVTEFRGTAYGRESAFVKAVARRK</sequence>
<keyword evidence="4" id="KW-1185">Reference proteome</keyword>
<dbReference type="InterPro" id="IPR041698">
    <property type="entry name" value="Methyltransf_25"/>
</dbReference>
<feature type="domain" description="Methyltransferase" evidence="2">
    <location>
        <begin position="66"/>
        <end position="159"/>
    </location>
</feature>
<reference evidence="3 4" key="1">
    <citation type="submission" date="2014-05" db="EMBL/GenBank/DDBJ databases">
        <title>Draft genome sequence of Amycolatopsis rifamycinica DSM 46095.</title>
        <authorList>
            <person name="Lal R."/>
            <person name="Saxena A."/>
            <person name="Kumari R."/>
            <person name="Mukherjee U."/>
            <person name="Singh P."/>
            <person name="Sangwan N."/>
            <person name="Mahato N.K."/>
        </authorList>
    </citation>
    <scope>NUCLEOTIDE SEQUENCE [LARGE SCALE GENOMIC DNA]</scope>
    <source>
        <strain evidence="3 4">DSM 46095</strain>
    </source>
</reference>
<evidence type="ECO:0000256" key="1">
    <source>
        <dbReference type="ARBA" id="ARBA00022679"/>
    </source>
</evidence>
<organism evidence="3 4">
    <name type="scientific">Amycolatopsis rifamycinica</name>
    <dbReference type="NCBI Taxonomy" id="287986"/>
    <lineage>
        <taxon>Bacteria</taxon>
        <taxon>Bacillati</taxon>
        <taxon>Actinomycetota</taxon>
        <taxon>Actinomycetes</taxon>
        <taxon>Pseudonocardiales</taxon>
        <taxon>Pseudonocardiaceae</taxon>
        <taxon>Amycolatopsis</taxon>
    </lineage>
</organism>
<protein>
    <recommendedName>
        <fullName evidence="2">Methyltransferase domain-containing protein</fullName>
    </recommendedName>
</protein>
<comment type="caution">
    <text evidence="3">The sequence shown here is derived from an EMBL/GenBank/DDBJ whole genome shotgun (WGS) entry which is preliminary data.</text>
</comment>
<dbReference type="PANTHER" id="PTHR43861">
    <property type="entry name" value="TRANS-ACONITATE 2-METHYLTRANSFERASE-RELATED"/>
    <property type="match status" value="1"/>
</dbReference>
<dbReference type="GO" id="GO:0016740">
    <property type="term" value="F:transferase activity"/>
    <property type="evidence" value="ECO:0007669"/>
    <property type="project" value="UniProtKB-KW"/>
</dbReference>
<dbReference type="Pfam" id="PF13649">
    <property type="entry name" value="Methyltransf_25"/>
    <property type="match status" value="1"/>
</dbReference>
<dbReference type="eggNOG" id="COG0500">
    <property type="taxonomic scope" value="Bacteria"/>
</dbReference>
<dbReference type="Gene3D" id="3.40.50.150">
    <property type="entry name" value="Vaccinia Virus protein VP39"/>
    <property type="match status" value="1"/>
</dbReference>